<dbReference type="PRINTS" id="PR00081">
    <property type="entry name" value="GDHRDH"/>
</dbReference>
<dbReference type="EMBL" id="JAUJWW010000004">
    <property type="protein sequence ID" value="MDN7227833.1"/>
    <property type="molecule type" value="Genomic_DNA"/>
</dbReference>
<dbReference type="InterPro" id="IPR002347">
    <property type="entry name" value="SDR_fam"/>
</dbReference>
<evidence type="ECO:0000256" key="1">
    <source>
        <dbReference type="ARBA" id="ARBA00006484"/>
    </source>
</evidence>
<keyword evidence="3" id="KW-1185">Reference proteome</keyword>
<dbReference type="Gene3D" id="3.40.50.720">
    <property type="entry name" value="NAD(P)-binding Rossmann-like Domain"/>
    <property type="match status" value="1"/>
</dbReference>
<evidence type="ECO:0000313" key="3">
    <source>
        <dbReference type="Proteomes" id="UP001172054"/>
    </source>
</evidence>
<dbReference type="NCBIfam" id="NF005559">
    <property type="entry name" value="PRK07231.1"/>
    <property type="match status" value="1"/>
</dbReference>
<dbReference type="Proteomes" id="UP001172054">
    <property type="component" value="Unassembled WGS sequence"/>
</dbReference>
<evidence type="ECO:0000313" key="2">
    <source>
        <dbReference type="EMBL" id="MDN7227833.1"/>
    </source>
</evidence>
<dbReference type="SUPFAM" id="SSF51735">
    <property type="entry name" value="NAD(P)-binding Rossmann-fold domains"/>
    <property type="match status" value="1"/>
</dbReference>
<dbReference type="PROSITE" id="PS00061">
    <property type="entry name" value="ADH_SHORT"/>
    <property type="match status" value="1"/>
</dbReference>
<dbReference type="PANTHER" id="PTHR42820:SF1">
    <property type="entry name" value="SHORT-CHAIN DEHYDROGENASE_REDUCTASE FAMILY PROTEIN"/>
    <property type="match status" value="1"/>
</dbReference>
<dbReference type="InterPro" id="IPR036291">
    <property type="entry name" value="NAD(P)-bd_dom_sf"/>
</dbReference>
<protein>
    <submittedName>
        <fullName evidence="2">Glucose 1-dehydrogenase</fullName>
        <ecNumber evidence="2">1.1.1.47</ecNumber>
    </submittedName>
</protein>
<dbReference type="PANTHER" id="PTHR42820">
    <property type="entry name" value="SHORT-CHAIN DEHYDROGENASE REDUCTASE"/>
    <property type="match status" value="1"/>
</dbReference>
<comment type="caution">
    <text evidence="2">The sequence shown here is derived from an EMBL/GenBank/DDBJ whole genome shotgun (WGS) entry which is preliminary data.</text>
</comment>
<dbReference type="RefSeq" id="WP_301726406.1">
    <property type="nucleotide sequence ID" value="NZ_JAUJWW010000004.1"/>
</dbReference>
<keyword evidence="2" id="KW-0560">Oxidoreductase</keyword>
<dbReference type="InterPro" id="IPR020904">
    <property type="entry name" value="Sc_DH/Rdtase_CS"/>
</dbReference>
<name>A0ABT8MSR8_9BACL</name>
<gene>
    <name evidence="2" type="ORF">QWY15_11040</name>
</gene>
<organism evidence="2 3">
    <name type="scientific">Planococcus liqunii</name>
    <dbReference type="NCBI Taxonomy" id="3058394"/>
    <lineage>
        <taxon>Bacteria</taxon>
        <taxon>Bacillati</taxon>
        <taxon>Bacillota</taxon>
        <taxon>Bacilli</taxon>
        <taxon>Bacillales</taxon>
        <taxon>Caryophanaceae</taxon>
        <taxon>Planococcus</taxon>
    </lineage>
</organism>
<accession>A0ABT8MSR8</accession>
<dbReference type="GO" id="GO:0047936">
    <property type="term" value="F:glucose 1-dehydrogenase [NAD(P)+] activity"/>
    <property type="evidence" value="ECO:0007669"/>
    <property type="project" value="UniProtKB-EC"/>
</dbReference>
<comment type="similarity">
    <text evidence="1">Belongs to the short-chain dehydrogenases/reductases (SDR) family.</text>
</comment>
<dbReference type="Pfam" id="PF13561">
    <property type="entry name" value="adh_short_C2"/>
    <property type="match status" value="1"/>
</dbReference>
<dbReference type="CDD" id="cd05233">
    <property type="entry name" value="SDR_c"/>
    <property type="match status" value="1"/>
</dbReference>
<dbReference type="PRINTS" id="PR00080">
    <property type="entry name" value="SDRFAMILY"/>
</dbReference>
<sequence>MDRLMEGKAGLVTGAGSGIGRGSALAFAREGAKVMVSDKNEDSGKETVRLIQEAGGTAAFFRCDVSNEDDVKALVDATAAEFGRLDFAHNNAGITAKVAPIAKSDSADFDRVIQTNLYGTYYSMKHEVRAMLKMGGGAIVNTSSGAGLEGVQNMVDYVASKFGINGMTKTAALEYSKHGIRVNAICPGLTATPDVENWFAAAPEQAKAITATLPSGKLATPTDVGNAAVFLCSDLAGQINGVTLPIDGGFSVGKFQG</sequence>
<proteinExistence type="inferred from homology"/>
<reference evidence="2 3" key="1">
    <citation type="submission" date="2023-06" db="EMBL/GenBank/DDBJ databases">
        <title>Novel species in genus Planococcus.</title>
        <authorList>
            <person name="Ning S."/>
        </authorList>
    </citation>
    <scope>NUCLEOTIDE SEQUENCE [LARGE SCALE GENOMIC DNA]</scope>
    <source>
        <strain evidence="2 3">N064</strain>
    </source>
</reference>
<dbReference type="EC" id="1.1.1.47" evidence="2"/>